<protein>
    <submittedName>
        <fullName evidence="2">Predicted exporter</fullName>
    </submittedName>
</protein>
<feature type="transmembrane region" description="Helical" evidence="1">
    <location>
        <begin position="252"/>
        <end position="271"/>
    </location>
</feature>
<dbReference type="Proteomes" id="UP000198654">
    <property type="component" value="Unassembled WGS sequence"/>
</dbReference>
<evidence type="ECO:0000313" key="2">
    <source>
        <dbReference type="EMBL" id="SDL18082.1"/>
    </source>
</evidence>
<feature type="transmembrane region" description="Helical" evidence="1">
    <location>
        <begin position="335"/>
        <end position="357"/>
    </location>
</feature>
<dbReference type="PANTHER" id="PTHR33406:SF13">
    <property type="entry name" value="MEMBRANE PROTEIN YDFJ"/>
    <property type="match status" value="1"/>
</dbReference>
<feature type="transmembrane region" description="Helical" evidence="1">
    <location>
        <begin position="667"/>
        <end position="685"/>
    </location>
</feature>
<gene>
    <name evidence="2" type="ORF">SAMN05661010_00976</name>
</gene>
<dbReference type="RefSeq" id="WP_089726128.1">
    <property type="nucleotide sequence ID" value="NZ_FNGI01000002.1"/>
</dbReference>
<dbReference type="OrthoDB" id="9780358at2"/>
<feature type="transmembrane region" description="Helical" evidence="1">
    <location>
        <begin position="721"/>
        <end position="740"/>
    </location>
</feature>
<reference evidence="2 3" key="1">
    <citation type="submission" date="2016-10" db="EMBL/GenBank/DDBJ databases">
        <authorList>
            <person name="de Groot N.N."/>
        </authorList>
    </citation>
    <scope>NUCLEOTIDE SEQUENCE [LARGE SCALE GENOMIC DNA]</scope>
    <source>
        <strain evidence="2 3">DSM 14789</strain>
    </source>
</reference>
<dbReference type="EMBL" id="FNGI01000002">
    <property type="protein sequence ID" value="SDL18082.1"/>
    <property type="molecule type" value="Genomic_DNA"/>
</dbReference>
<feature type="transmembrane region" description="Helical" evidence="1">
    <location>
        <begin position="416"/>
        <end position="436"/>
    </location>
</feature>
<feature type="transmembrane region" description="Helical" evidence="1">
    <location>
        <begin position="641"/>
        <end position="660"/>
    </location>
</feature>
<keyword evidence="3" id="KW-1185">Reference proteome</keyword>
<dbReference type="InterPro" id="IPR050545">
    <property type="entry name" value="Mycobact_MmpL"/>
</dbReference>
<evidence type="ECO:0000256" key="1">
    <source>
        <dbReference type="SAM" id="Phobius"/>
    </source>
</evidence>
<keyword evidence="1" id="KW-0812">Transmembrane</keyword>
<evidence type="ECO:0000313" key="3">
    <source>
        <dbReference type="Proteomes" id="UP000198654"/>
    </source>
</evidence>
<dbReference type="PANTHER" id="PTHR33406">
    <property type="entry name" value="MEMBRANE PROTEIN MJ1562-RELATED"/>
    <property type="match status" value="1"/>
</dbReference>
<dbReference type="STRING" id="119000.SAMN05661010_00976"/>
<sequence length="774" mass="83046">MPTESHERHSRALAWSWGLVLLLSALATTWLLRDGLPTDTRLTAMLPEDRQAPLIERADARLSTSFENRFVVLLTAPDLRGATRALAERLSSAGGASPLLSRLIWRDVDLAEADPREALGAYRYRLLTPALQQTIDAYGGASLVAPALRSLFSPAGQPQLVADPFGLLGRWLAARDASPVEAHDGLLTVTDDGQRYALLIGELADGPYSLPAQQALTTAIEDFQQAHPDAGLLRSGLIFHAAAGAEQAKREISTIGLGALIGLVIILLVVFRSPRVLAQMLLPLGCGLLLALPLTLALFGQLHVLTLAFGASLIGIAIDYALHLQCERAVAGSRFRLRPLLPGLALALVSSLLAYLAQALTPLPGLRQMATFAALGLLGAWLTVVLWLPRLVAPAHPATARIAERLWRISMPRRRLSPSVALLGAGLLAALAAWQLTANDSLRLLNPSSPAMLAEERQVQRLMGSDTGSRYLLVSAADEPALLSRLAEIGDTLDRWIAEGVELRYTNLADSVPPPAVQQANLARVERLYSEPLSELVARAGLPDSVIERARSRIEDVPILDVATWLGSAIGEADRRLWLGKIDAAQADMPGNMAAVMPLSGVESAALERRLTAFAERHANVVYVNRVERLSSLLGELREHIALWLGMALAGMAIVLAWRYRGLAWRVLVPPTGAVLIVLAIFGVIGVPLNVFSQLGMLLVLGIGLDAGIFSVEHARRPSTWLAISLSTLTSLLAFGLLAFSATPALHHLGLTCLLGLAAVWLLVPWVRPTHVGS</sequence>
<organism evidence="2 3">
    <name type="scientific">Modicisalibacter muralis</name>
    <dbReference type="NCBI Taxonomy" id="119000"/>
    <lineage>
        <taxon>Bacteria</taxon>
        <taxon>Pseudomonadati</taxon>
        <taxon>Pseudomonadota</taxon>
        <taxon>Gammaproteobacteria</taxon>
        <taxon>Oceanospirillales</taxon>
        <taxon>Halomonadaceae</taxon>
        <taxon>Modicisalibacter</taxon>
    </lineage>
</organism>
<feature type="transmembrane region" description="Helical" evidence="1">
    <location>
        <begin position="369"/>
        <end position="388"/>
    </location>
</feature>
<dbReference type="SUPFAM" id="SSF82866">
    <property type="entry name" value="Multidrug efflux transporter AcrB transmembrane domain"/>
    <property type="match status" value="2"/>
</dbReference>
<feature type="transmembrane region" description="Helical" evidence="1">
    <location>
        <begin position="280"/>
        <end position="299"/>
    </location>
</feature>
<proteinExistence type="predicted"/>
<feature type="transmembrane region" description="Helical" evidence="1">
    <location>
        <begin position="746"/>
        <end position="767"/>
    </location>
</feature>
<accession>A0A1G9HZ08</accession>
<dbReference type="GO" id="GO:0005886">
    <property type="term" value="C:plasma membrane"/>
    <property type="evidence" value="ECO:0007669"/>
    <property type="project" value="TreeGrafter"/>
</dbReference>
<keyword evidence="1" id="KW-1133">Transmembrane helix</keyword>
<feature type="transmembrane region" description="Helical" evidence="1">
    <location>
        <begin position="305"/>
        <end position="323"/>
    </location>
</feature>
<name>A0A1G9HZ08_9GAMM</name>
<dbReference type="Gene3D" id="1.20.1640.10">
    <property type="entry name" value="Multidrug efflux transporter AcrB transmembrane domain"/>
    <property type="match status" value="2"/>
</dbReference>
<dbReference type="AlphaFoldDB" id="A0A1G9HZ08"/>
<keyword evidence="1" id="KW-0472">Membrane</keyword>
<feature type="transmembrane region" description="Helical" evidence="1">
    <location>
        <begin position="691"/>
        <end position="709"/>
    </location>
</feature>